<evidence type="ECO:0000313" key="10">
    <source>
        <dbReference type="EMBL" id="GGE59157.1"/>
    </source>
</evidence>
<evidence type="ECO:0000256" key="5">
    <source>
        <dbReference type="ARBA" id="ARBA00023098"/>
    </source>
</evidence>
<evidence type="ECO:0000256" key="2">
    <source>
        <dbReference type="ARBA" id="ARBA00008655"/>
    </source>
</evidence>
<evidence type="ECO:0000256" key="6">
    <source>
        <dbReference type="ARBA" id="ARBA00023315"/>
    </source>
</evidence>
<dbReference type="PANTHER" id="PTHR10434:SF64">
    <property type="entry name" value="1-ACYL-SN-GLYCEROL-3-PHOSPHATE ACYLTRANSFERASE-RELATED"/>
    <property type="match status" value="1"/>
</dbReference>
<evidence type="ECO:0000256" key="7">
    <source>
        <dbReference type="RuleBase" id="RU361267"/>
    </source>
</evidence>
<keyword evidence="8" id="KW-0812">Transmembrane</keyword>
<keyword evidence="7" id="KW-0594">Phospholipid biosynthesis</keyword>
<keyword evidence="8" id="KW-0472">Membrane</keyword>
<keyword evidence="6 7" id="KW-0012">Acyltransferase</keyword>
<evidence type="ECO:0000256" key="1">
    <source>
        <dbReference type="ARBA" id="ARBA00005189"/>
    </source>
</evidence>
<dbReference type="CDD" id="cd07989">
    <property type="entry name" value="LPLAT_AGPAT-like"/>
    <property type="match status" value="1"/>
</dbReference>
<comment type="pathway">
    <text evidence="1">Lipid metabolism.</text>
</comment>
<proteinExistence type="inferred from homology"/>
<evidence type="ECO:0000256" key="4">
    <source>
        <dbReference type="ARBA" id="ARBA00022679"/>
    </source>
</evidence>
<evidence type="ECO:0000313" key="11">
    <source>
        <dbReference type="Proteomes" id="UP000605259"/>
    </source>
</evidence>
<comment type="catalytic activity">
    <reaction evidence="7">
        <text>a 1-acyl-sn-glycero-3-phosphate + an acyl-CoA = a 1,2-diacyl-sn-glycero-3-phosphate + CoA</text>
        <dbReference type="Rhea" id="RHEA:19709"/>
        <dbReference type="ChEBI" id="CHEBI:57287"/>
        <dbReference type="ChEBI" id="CHEBI:57970"/>
        <dbReference type="ChEBI" id="CHEBI:58342"/>
        <dbReference type="ChEBI" id="CHEBI:58608"/>
        <dbReference type="EC" id="2.3.1.51"/>
    </reaction>
</comment>
<dbReference type="InterPro" id="IPR004552">
    <property type="entry name" value="AGP_acyltrans"/>
</dbReference>
<comment type="similarity">
    <text evidence="2 7">Belongs to the 1-acyl-sn-glycerol-3-phosphate acyltransferase family.</text>
</comment>
<keyword evidence="5 7" id="KW-0443">Lipid metabolism</keyword>
<reference evidence="10" key="1">
    <citation type="journal article" date="2014" name="Int. J. Syst. Evol. Microbiol.">
        <title>Complete genome sequence of Corynebacterium casei LMG S-19264T (=DSM 44701T), isolated from a smear-ripened cheese.</title>
        <authorList>
            <consortium name="US DOE Joint Genome Institute (JGI-PGF)"/>
            <person name="Walter F."/>
            <person name="Albersmeier A."/>
            <person name="Kalinowski J."/>
            <person name="Ruckert C."/>
        </authorList>
    </citation>
    <scope>NUCLEOTIDE SEQUENCE</scope>
    <source>
        <strain evidence="10">CGMCC 1.12698</strain>
    </source>
</reference>
<feature type="transmembrane region" description="Helical" evidence="8">
    <location>
        <begin position="6"/>
        <end position="23"/>
    </location>
</feature>
<reference evidence="10" key="2">
    <citation type="submission" date="2020-09" db="EMBL/GenBank/DDBJ databases">
        <authorList>
            <person name="Sun Q."/>
            <person name="Zhou Y."/>
        </authorList>
    </citation>
    <scope>NUCLEOTIDE SEQUENCE</scope>
    <source>
        <strain evidence="10">CGMCC 1.12698</strain>
    </source>
</reference>
<dbReference type="SMART" id="SM00563">
    <property type="entry name" value="PlsC"/>
    <property type="match status" value="1"/>
</dbReference>
<keyword evidence="8" id="KW-1133">Transmembrane helix</keyword>
<dbReference type="SUPFAM" id="SSF69593">
    <property type="entry name" value="Glycerol-3-phosphate (1)-acyltransferase"/>
    <property type="match status" value="1"/>
</dbReference>
<dbReference type="InterPro" id="IPR002123">
    <property type="entry name" value="Plipid/glycerol_acylTrfase"/>
</dbReference>
<feature type="domain" description="Phospholipid/glycerol acyltransferase" evidence="9">
    <location>
        <begin position="74"/>
        <end position="188"/>
    </location>
</feature>
<comment type="domain">
    <text evidence="7">The HXXXXD motif is essential for acyltransferase activity and may constitute the binding site for the phosphate moiety of the glycerol-3-phosphate.</text>
</comment>
<dbReference type="PANTHER" id="PTHR10434">
    <property type="entry name" value="1-ACYL-SN-GLYCEROL-3-PHOSPHATE ACYLTRANSFERASE"/>
    <property type="match status" value="1"/>
</dbReference>
<protein>
    <recommendedName>
        <fullName evidence="7">1-acyl-sn-glycerol-3-phosphate acyltransferase</fullName>
        <ecNumber evidence="7">2.3.1.51</ecNumber>
    </recommendedName>
</protein>
<evidence type="ECO:0000256" key="8">
    <source>
        <dbReference type="SAM" id="Phobius"/>
    </source>
</evidence>
<evidence type="ECO:0000259" key="9">
    <source>
        <dbReference type="SMART" id="SM00563"/>
    </source>
</evidence>
<dbReference type="RefSeq" id="WP_188387033.1">
    <property type="nucleotide sequence ID" value="NZ_BMFK01000001.1"/>
</dbReference>
<accession>A0A917ELP5</accession>
<dbReference type="GO" id="GO:0003841">
    <property type="term" value="F:1-acylglycerol-3-phosphate O-acyltransferase activity"/>
    <property type="evidence" value="ECO:0007669"/>
    <property type="project" value="UniProtKB-UniRule"/>
</dbReference>
<dbReference type="Pfam" id="PF01553">
    <property type="entry name" value="Acyltransferase"/>
    <property type="match status" value="1"/>
</dbReference>
<keyword evidence="11" id="KW-1185">Reference proteome</keyword>
<dbReference type="GO" id="GO:0006654">
    <property type="term" value="P:phosphatidic acid biosynthetic process"/>
    <property type="evidence" value="ECO:0007669"/>
    <property type="project" value="TreeGrafter"/>
</dbReference>
<dbReference type="NCBIfam" id="TIGR00530">
    <property type="entry name" value="AGP_acyltrn"/>
    <property type="match status" value="1"/>
</dbReference>
<keyword evidence="3 7" id="KW-0444">Lipid biosynthesis</keyword>
<comment type="caution">
    <text evidence="10">The sequence shown here is derived from an EMBL/GenBank/DDBJ whole genome shotgun (WGS) entry which is preliminary data.</text>
</comment>
<evidence type="ECO:0000256" key="3">
    <source>
        <dbReference type="ARBA" id="ARBA00022516"/>
    </source>
</evidence>
<dbReference type="Proteomes" id="UP000605259">
    <property type="component" value="Unassembled WGS sequence"/>
</dbReference>
<keyword evidence="7" id="KW-1208">Phospholipid metabolism</keyword>
<dbReference type="AlphaFoldDB" id="A0A917ELP5"/>
<keyword evidence="4 7" id="KW-0808">Transferase</keyword>
<name>A0A917ELP5_9BACI</name>
<organism evidence="10 11">
    <name type="scientific">Priestia taiwanensis</name>
    <dbReference type="NCBI Taxonomy" id="1347902"/>
    <lineage>
        <taxon>Bacteria</taxon>
        <taxon>Bacillati</taxon>
        <taxon>Bacillota</taxon>
        <taxon>Bacilli</taxon>
        <taxon>Bacillales</taxon>
        <taxon>Bacillaceae</taxon>
        <taxon>Priestia</taxon>
    </lineage>
</organism>
<dbReference type="EMBL" id="BMFK01000001">
    <property type="protein sequence ID" value="GGE59157.1"/>
    <property type="molecule type" value="Genomic_DNA"/>
</dbReference>
<sequence length="237" mass="26682">MFRTIYAALYIVALTLGTYPRLLKMKKLPKDMPAIEKDKLVHQTPNSFGQGMLKATGSTVTVEGLENIPQDRSVLFVANHQSNFDIPLLMGYLPKPFGFISKVEVKKLPIVREWMVEMNSVFMDRSDRRQSLRAIKDGIELLKNGHSLLIFPEGTRSKGDAMEEFKTGSFHLAVKSGVPIVPITISGTHKIYESNGNRVKPGHVKLIISEPLFMEDMKDLEIKEIAKLTEERVASKL</sequence>
<dbReference type="GO" id="GO:0016020">
    <property type="term" value="C:membrane"/>
    <property type="evidence" value="ECO:0007669"/>
    <property type="project" value="InterPro"/>
</dbReference>
<gene>
    <name evidence="10" type="ORF">GCM10007140_06890</name>
</gene>
<dbReference type="EC" id="2.3.1.51" evidence="7"/>